<evidence type="ECO:0000313" key="2">
    <source>
        <dbReference type="Proteomes" id="UP001241537"/>
    </source>
</evidence>
<dbReference type="AlphaFoldDB" id="A0AAE3VAB9"/>
<protein>
    <submittedName>
        <fullName evidence="1">Copper chaperone CopZ</fullName>
    </submittedName>
</protein>
<organism evidence="1 2">
    <name type="scientific">Moryella indoligenes</name>
    <dbReference type="NCBI Taxonomy" id="371674"/>
    <lineage>
        <taxon>Bacteria</taxon>
        <taxon>Bacillati</taxon>
        <taxon>Bacillota</taxon>
        <taxon>Clostridia</taxon>
        <taxon>Lachnospirales</taxon>
        <taxon>Lachnospiraceae</taxon>
        <taxon>Moryella</taxon>
    </lineage>
</organism>
<keyword evidence="2" id="KW-1185">Reference proteome</keyword>
<dbReference type="InterPro" id="IPR036163">
    <property type="entry name" value="HMA_dom_sf"/>
</dbReference>
<sequence length="84" mass="9240">MIKNIIKIEGMACGMCEAHVCDAIRKAFPDAKKVSASHGRREASFLSEGAVDAELLKQLINETGYHYISASAEPYKKKGFFGFL</sequence>
<dbReference type="RefSeq" id="WP_106612681.1">
    <property type="nucleotide sequence ID" value="NZ_JAUSTO010000006.1"/>
</dbReference>
<evidence type="ECO:0000313" key="1">
    <source>
        <dbReference type="EMBL" id="MDQ0152452.1"/>
    </source>
</evidence>
<dbReference type="GO" id="GO:0046872">
    <property type="term" value="F:metal ion binding"/>
    <property type="evidence" value="ECO:0007669"/>
    <property type="project" value="InterPro"/>
</dbReference>
<reference evidence="1" key="1">
    <citation type="submission" date="2023-07" db="EMBL/GenBank/DDBJ databases">
        <title>Genomic Encyclopedia of Type Strains, Phase IV (KMG-IV): sequencing the most valuable type-strain genomes for metagenomic binning, comparative biology and taxonomic classification.</title>
        <authorList>
            <person name="Goeker M."/>
        </authorList>
    </citation>
    <scope>NUCLEOTIDE SEQUENCE</scope>
    <source>
        <strain evidence="1">DSM 19659</strain>
    </source>
</reference>
<dbReference type="Proteomes" id="UP001241537">
    <property type="component" value="Unassembled WGS sequence"/>
</dbReference>
<accession>A0AAE3VAB9</accession>
<dbReference type="CDD" id="cd00371">
    <property type="entry name" value="HMA"/>
    <property type="match status" value="1"/>
</dbReference>
<name>A0AAE3VAB9_9FIRM</name>
<dbReference type="Gene3D" id="3.30.70.100">
    <property type="match status" value="1"/>
</dbReference>
<dbReference type="SUPFAM" id="SSF55008">
    <property type="entry name" value="HMA, heavy metal-associated domain"/>
    <property type="match status" value="1"/>
</dbReference>
<gene>
    <name evidence="1" type="ORF">J2S20_001144</name>
</gene>
<dbReference type="InterPro" id="IPR006121">
    <property type="entry name" value="HMA_dom"/>
</dbReference>
<proteinExistence type="predicted"/>
<comment type="caution">
    <text evidence="1">The sequence shown here is derived from an EMBL/GenBank/DDBJ whole genome shotgun (WGS) entry which is preliminary data.</text>
</comment>
<dbReference type="EMBL" id="JAUSTO010000006">
    <property type="protein sequence ID" value="MDQ0152452.1"/>
    <property type="molecule type" value="Genomic_DNA"/>
</dbReference>